<comment type="caution">
    <text evidence="1">The sequence shown here is derived from an EMBL/GenBank/DDBJ whole genome shotgun (WGS) entry which is preliminary data.</text>
</comment>
<protein>
    <submittedName>
        <fullName evidence="1">Uncharacterized protein</fullName>
    </submittedName>
</protein>
<evidence type="ECO:0000313" key="1">
    <source>
        <dbReference type="EMBL" id="MBB5038200.1"/>
    </source>
</evidence>
<dbReference type="Proteomes" id="UP000534294">
    <property type="component" value="Unassembled WGS sequence"/>
</dbReference>
<dbReference type="EMBL" id="JACHIF010000004">
    <property type="protein sequence ID" value="MBB5038200.1"/>
    <property type="molecule type" value="Genomic_DNA"/>
</dbReference>
<reference evidence="1 2" key="1">
    <citation type="submission" date="2020-08" db="EMBL/GenBank/DDBJ databases">
        <title>Genomic Encyclopedia of Type Strains, Phase IV (KMG-IV): sequencing the most valuable type-strain genomes for metagenomic binning, comparative biology and taxonomic classification.</title>
        <authorList>
            <person name="Goeker M."/>
        </authorList>
    </citation>
    <scope>NUCLEOTIDE SEQUENCE [LARGE SCALE GENOMIC DNA]</scope>
    <source>
        <strain evidence="1 2">DSM 12251</strain>
    </source>
</reference>
<keyword evidence="2" id="KW-1185">Reference proteome</keyword>
<accession>A0A7W7YL38</accession>
<proteinExistence type="predicted"/>
<sequence length="122" mass="13340">MARQQQAAVQEALNAWVLSQGRVPLEGGSTDTAQVQSLENIRTLYNNLPSTVARFQKLRPTTTGSDPLKQLGFLDATTLAHFDAYTVGSDRLKTAALEGARQYLSLPDWAPGEEPQVLLLDE</sequence>
<organism evidence="1 2">
    <name type="scientific">Prosthecobacter dejongeii</name>
    <dbReference type="NCBI Taxonomy" id="48465"/>
    <lineage>
        <taxon>Bacteria</taxon>
        <taxon>Pseudomonadati</taxon>
        <taxon>Verrucomicrobiota</taxon>
        <taxon>Verrucomicrobiia</taxon>
        <taxon>Verrucomicrobiales</taxon>
        <taxon>Verrucomicrobiaceae</taxon>
        <taxon>Prosthecobacter</taxon>
    </lineage>
</organism>
<name>A0A7W7YL38_9BACT</name>
<evidence type="ECO:0000313" key="2">
    <source>
        <dbReference type="Proteomes" id="UP000534294"/>
    </source>
</evidence>
<dbReference type="AlphaFoldDB" id="A0A7W7YL38"/>
<dbReference type="RefSeq" id="WP_246431028.1">
    <property type="nucleotide sequence ID" value="NZ_JACHIF010000004.1"/>
</dbReference>
<gene>
    <name evidence="1" type="ORF">HNQ64_002458</name>
</gene>